<sequence length="202" mass="22374">MKRQKLSIPQDELTHTPPTSAKGIASWITTPSRRKKPRLPIEALVLPQITSRVPSTFLKPDAWEHIIQLQLADPTFATPGEIVILLGAEIFLQLLTGKNVTAPLNPPGTPTTIDTLLGWELMGRIQINTDLQPGILSFLISNSCLPSHYHQLQNILLCEKMFIEGCTQLDTERYSTALPFESPESILGDSASSAQCRFHPLE</sequence>
<dbReference type="EMBL" id="JARBHB010000005">
    <property type="protein sequence ID" value="KAJ8882482.1"/>
    <property type="molecule type" value="Genomic_DNA"/>
</dbReference>
<dbReference type="Proteomes" id="UP001159363">
    <property type="component" value="Chromosome 4"/>
</dbReference>
<evidence type="ECO:0000256" key="1">
    <source>
        <dbReference type="SAM" id="MobiDB-lite"/>
    </source>
</evidence>
<evidence type="ECO:0008006" key="4">
    <source>
        <dbReference type="Google" id="ProtNLM"/>
    </source>
</evidence>
<feature type="region of interest" description="Disordered" evidence="1">
    <location>
        <begin position="1"/>
        <end position="24"/>
    </location>
</feature>
<proteinExistence type="predicted"/>
<keyword evidence="3" id="KW-1185">Reference proteome</keyword>
<reference evidence="2 3" key="1">
    <citation type="submission" date="2023-02" db="EMBL/GenBank/DDBJ databases">
        <title>LHISI_Scaffold_Assembly.</title>
        <authorList>
            <person name="Stuart O.P."/>
            <person name="Cleave R."/>
            <person name="Magrath M.J.L."/>
            <person name="Mikheyev A.S."/>
        </authorList>
    </citation>
    <scope>NUCLEOTIDE SEQUENCE [LARGE SCALE GENOMIC DNA]</scope>
    <source>
        <strain evidence="2">Daus_M_001</strain>
        <tissue evidence="2">Leg muscle</tissue>
    </source>
</reference>
<evidence type="ECO:0000313" key="3">
    <source>
        <dbReference type="Proteomes" id="UP001159363"/>
    </source>
</evidence>
<protein>
    <recommendedName>
        <fullName evidence="4">Peptidase aspartic putative domain-containing protein</fullName>
    </recommendedName>
</protein>
<organism evidence="2 3">
    <name type="scientific">Dryococelus australis</name>
    <dbReference type="NCBI Taxonomy" id="614101"/>
    <lineage>
        <taxon>Eukaryota</taxon>
        <taxon>Metazoa</taxon>
        <taxon>Ecdysozoa</taxon>
        <taxon>Arthropoda</taxon>
        <taxon>Hexapoda</taxon>
        <taxon>Insecta</taxon>
        <taxon>Pterygota</taxon>
        <taxon>Neoptera</taxon>
        <taxon>Polyneoptera</taxon>
        <taxon>Phasmatodea</taxon>
        <taxon>Verophasmatodea</taxon>
        <taxon>Anareolatae</taxon>
        <taxon>Phasmatidae</taxon>
        <taxon>Eurycanthinae</taxon>
        <taxon>Dryococelus</taxon>
    </lineage>
</organism>
<gene>
    <name evidence="2" type="ORF">PR048_014293</name>
</gene>
<comment type="caution">
    <text evidence="2">The sequence shown here is derived from an EMBL/GenBank/DDBJ whole genome shotgun (WGS) entry which is preliminary data.</text>
</comment>
<evidence type="ECO:0000313" key="2">
    <source>
        <dbReference type="EMBL" id="KAJ8882482.1"/>
    </source>
</evidence>
<name>A0ABQ9HDS7_9NEOP</name>
<accession>A0ABQ9HDS7</accession>